<dbReference type="Proteomes" id="UP000037460">
    <property type="component" value="Unassembled WGS sequence"/>
</dbReference>
<evidence type="ECO:0000313" key="3">
    <source>
        <dbReference type="Proteomes" id="UP000037460"/>
    </source>
</evidence>
<reference evidence="3" key="1">
    <citation type="journal article" date="2015" name="PLoS Genet.">
        <title>Genome Sequence and Transcriptome Analyses of Chrysochromulina tobin: Metabolic Tools for Enhanced Algal Fitness in the Prominent Order Prymnesiales (Haptophyceae).</title>
        <authorList>
            <person name="Hovde B.T."/>
            <person name="Deodato C.R."/>
            <person name="Hunsperger H.M."/>
            <person name="Ryken S.A."/>
            <person name="Yost W."/>
            <person name="Jha R.K."/>
            <person name="Patterson J."/>
            <person name="Monnat R.J. Jr."/>
            <person name="Barlow S.B."/>
            <person name="Starkenburg S.R."/>
            <person name="Cattolico R.A."/>
        </authorList>
    </citation>
    <scope>NUCLEOTIDE SEQUENCE</scope>
    <source>
        <strain evidence="3">CCMP291</strain>
    </source>
</reference>
<protein>
    <submittedName>
        <fullName evidence="2">Uncharacterized protein</fullName>
    </submittedName>
</protein>
<evidence type="ECO:0000313" key="2">
    <source>
        <dbReference type="EMBL" id="KOO24950.1"/>
    </source>
</evidence>
<accession>A0A0M0JEV3</accession>
<dbReference type="EMBL" id="JWZX01003034">
    <property type="protein sequence ID" value="KOO24950.1"/>
    <property type="molecule type" value="Genomic_DNA"/>
</dbReference>
<comment type="caution">
    <text evidence="2">The sequence shown here is derived from an EMBL/GenBank/DDBJ whole genome shotgun (WGS) entry which is preliminary data.</text>
</comment>
<feature type="non-terminal residue" evidence="2">
    <location>
        <position position="1"/>
    </location>
</feature>
<dbReference type="AlphaFoldDB" id="A0A0M0JEV3"/>
<evidence type="ECO:0000256" key="1">
    <source>
        <dbReference type="SAM" id="MobiDB-lite"/>
    </source>
</evidence>
<sequence>SATDCAALERRVPALSSAPLLPRARPSWLQPAADLQASAARPKAQRKLPAELSWRCGKHRSGCRAHSAPCLAACPVSHAPSDARRSTPPSSPRSRYRRPNFRAASPLQPPPPLYGWQARTQSLDSRARTTRSSRRTGTLGARSWSSTRRRTRSWSSTRTSCSAWAATRPTVCRSPSTFRRTLRSTTTVTTCRCRRTLWQTTYAARSRPSCARAWPSSTCCSRATTQTQARRSISLTTSPRCRSSTRARTATAASLSTRCWTRTGSRA</sequence>
<feature type="region of interest" description="Disordered" evidence="1">
    <location>
        <begin position="74"/>
        <end position="151"/>
    </location>
</feature>
<gene>
    <name evidence="2" type="ORF">Ctob_006234</name>
</gene>
<name>A0A0M0JEV3_9EUKA</name>
<feature type="compositionally biased region" description="Low complexity" evidence="1">
    <location>
        <begin position="135"/>
        <end position="146"/>
    </location>
</feature>
<organism evidence="2 3">
    <name type="scientific">Chrysochromulina tobinii</name>
    <dbReference type="NCBI Taxonomy" id="1460289"/>
    <lineage>
        <taxon>Eukaryota</taxon>
        <taxon>Haptista</taxon>
        <taxon>Haptophyta</taxon>
        <taxon>Prymnesiophyceae</taxon>
        <taxon>Prymnesiales</taxon>
        <taxon>Chrysochromulinaceae</taxon>
        <taxon>Chrysochromulina</taxon>
    </lineage>
</organism>
<keyword evidence="3" id="KW-1185">Reference proteome</keyword>
<proteinExistence type="predicted"/>